<gene>
    <name evidence="3" type="ORF">TEOVI_000766600</name>
</gene>
<evidence type="ECO:0000313" key="3">
    <source>
        <dbReference type="EMBL" id="SCU64963.1"/>
    </source>
</evidence>
<dbReference type="Gene3D" id="2.30.29.30">
    <property type="entry name" value="Pleckstrin-homology domain (PH domain)/Phosphotyrosine-binding domain (PTB)"/>
    <property type="match status" value="1"/>
</dbReference>
<dbReference type="VEuPathDB" id="TriTrypDB:TEOVI_000766600"/>
<dbReference type="RefSeq" id="XP_067076642.1">
    <property type="nucleotide sequence ID" value="XM_067220541.1"/>
</dbReference>
<dbReference type="AlphaFoldDB" id="A0A1G4HZY7"/>
<dbReference type="GeneID" id="92381600"/>
<dbReference type="EMBL" id="CZPT02000195">
    <property type="protein sequence ID" value="SCU64963.1"/>
    <property type="molecule type" value="Genomic_DNA"/>
</dbReference>
<reference evidence="3" key="1">
    <citation type="submission" date="2016-09" db="EMBL/GenBank/DDBJ databases">
        <authorList>
            <person name="Hebert L."/>
            <person name="Moumen B."/>
        </authorList>
    </citation>
    <scope>NUCLEOTIDE SEQUENCE [LARGE SCALE GENOMIC DNA]</scope>
    <source>
        <strain evidence="3">OVI</strain>
    </source>
</reference>
<name>A0A1G4HZY7_TRYEQ</name>
<feature type="region of interest" description="Disordered" evidence="1">
    <location>
        <begin position="1"/>
        <end position="77"/>
    </location>
</feature>
<comment type="caution">
    <text evidence="3">The sequence shown here is derived from an EMBL/GenBank/DDBJ whole genome shotgun (WGS) entry which is preliminary data.</text>
</comment>
<evidence type="ECO:0000313" key="4">
    <source>
        <dbReference type="Proteomes" id="UP000195570"/>
    </source>
</evidence>
<organism evidence="3 4">
    <name type="scientific">Trypanosoma equiperdum</name>
    <dbReference type="NCBI Taxonomy" id="5694"/>
    <lineage>
        <taxon>Eukaryota</taxon>
        <taxon>Discoba</taxon>
        <taxon>Euglenozoa</taxon>
        <taxon>Kinetoplastea</taxon>
        <taxon>Metakinetoplastina</taxon>
        <taxon>Trypanosomatida</taxon>
        <taxon>Trypanosomatidae</taxon>
        <taxon>Trypanosoma</taxon>
    </lineage>
</organism>
<evidence type="ECO:0000259" key="2">
    <source>
        <dbReference type="SMART" id="SM00568"/>
    </source>
</evidence>
<accession>A0A1G4HZY7</accession>
<feature type="compositionally biased region" description="Basic and acidic residues" evidence="1">
    <location>
        <begin position="37"/>
        <end position="56"/>
    </location>
</feature>
<dbReference type="SMART" id="SM00568">
    <property type="entry name" value="GRAM"/>
    <property type="match status" value="1"/>
</dbReference>
<dbReference type="InterPro" id="IPR011993">
    <property type="entry name" value="PH-like_dom_sf"/>
</dbReference>
<feature type="domain" description="GRAM" evidence="2">
    <location>
        <begin position="122"/>
        <end position="211"/>
    </location>
</feature>
<dbReference type="InterPro" id="IPR004182">
    <property type="entry name" value="GRAM"/>
</dbReference>
<dbReference type="Pfam" id="PF02893">
    <property type="entry name" value="GRAM"/>
    <property type="match status" value="1"/>
</dbReference>
<evidence type="ECO:0000256" key="1">
    <source>
        <dbReference type="SAM" id="MobiDB-lite"/>
    </source>
</evidence>
<keyword evidence="4" id="KW-1185">Reference proteome</keyword>
<sequence length="295" mass="32502">MEGSTAHGGDSLELQPLIFNGPVPKPHPPCTDPTPDEQYRMASEEQLKKMEKKDQKAPPPEEQPAPEGGTKGSKMSSLFSGATRNICSIAHQVSSTVERAAVKASNATGNKMREINERMNHSWFKENFPHLRAQGETLVADYPCSAIHGPGYVHGRVYITANNLCFSTGTSSTFQRTKDVLKAAAFSGDGNEPIIRQIIPLADIASIQLSVHLETVNKGPPYFMLLPAEVVIPTCLQVFTRRQQVFQFFSFGNRDKTDSLSDTLKGKPVEQAYNYIDHVWRAATTVPLPGVQYTQ</sequence>
<protein>
    <submittedName>
        <fullName evidence="3">GRAM domain containing protein, putative</fullName>
    </submittedName>
</protein>
<dbReference type="Proteomes" id="UP000195570">
    <property type="component" value="Unassembled WGS sequence"/>
</dbReference>
<proteinExistence type="predicted"/>
<feature type="compositionally biased region" description="Pro residues" evidence="1">
    <location>
        <begin position="23"/>
        <end position="32"/>
    </location>
</feature>